<dbReference type="GO" id="GO:0005737">
    <property type="term" value="C:cytoplasm"/>
    <property type="evidence" value="ECO:0007669"/>
    <property type="project" value="TreeGrafter"/>
</dbReference>
<dbReference type="GO" id="GO:0003677">
    <property type="term" value="F:DNA binding"/>
    <property type="evidence" value="ECO:0007669"/>
    <property type="project" value="InterPro"/>
</dbReference>
<evidence type="ECO:0000256" key="1">
    <source>
        <dbReference type="ARBA" id="ARBA00022741"/>
    </source>
</evidence>
<dbReference type="SUPFAM" id="SSF46894">
    <property type="entry name" value="C-terminal effector domain of the bipartite response regulators"/>
    <property type="match status" value="1"/>
</dbReference>
<dbReference type="InterPro" id="IPR041664">
    <property type="entry name" value="AAA_16"/>
</dbReference>
<dbReference type="Gene3D" id="1.25.40.10">
    <property type="entry name" value="Tetratricopeptide repeat domain"/>
    <property type="match status" value="1"/>
</dbReference>
<dbReference type="GO" id="GO:0006355">
    <property type="term" value="P:regulation of DNA-templated transcription"/>
    <property type="evidence" value="ECO:0007669"/>
    <property type="project" value="InterPro"/>
</dbReference>
<dbReference type="InterPro" id="IPR036388">
    <property type="entry name" value="WH-like_DNA-bd_sf"/>
</dbReference>
<dbReference type="PROSITE" id="PS00622">
    <property type="entry name" value="HTH_LUXR_1"/>
    <property type="match status" value="1"/>
</dbReference>
<dbReference type="InterPro" id="IPR016032">
    <property type="entry name" value="Sig_transdc_resp-reg_C-effctor"/>
</dbReference>
<organism evidence="4">
    <name type="scientific">Streptomyces sp. NBC_00093</name>
    <dbReference type="NCBI Taxonomy" id="2975649"/>
    <lineage>
        <taxon>Bacteria</taxon>
        <taxon>Bacillati</taxon>
        <taxon>Actinomycetota</taxon>
        <taxon>Actinomycetes</taxon>
        <taxon>Kitasatosporales</taxon>
        <taxon>Streptomycetaceae</taxon>
        <taxon>Streptomyces</taxon>
    </lineage>
</organism>
<gene>
    <name evidence="4" type="ORF">OHA22_41000</name>
</gene>
<evidence type="ECO:0000256" key="2">
    <source>
        <dbReference type="ARBA" id="ARBA00022840"/>
    </source>
</evidence>
<dbReference type="SUPFAM" id="SSF52540">
    <property type="entry name" value="P-loop containing nucleoside triphosphate hydrolases"/>
    <property type="match status" value="1"/>
</dbReference>
<dbReference type="CDD" id="cd06170">
    <property type="entry name" value="LuxR_C_like"/>
    <property type="match status" value="1"/>
</dbReference>
<dbReference type="InterPro" id="IPR027417">
    <property type="entry name" value="P-loop_NTPase"/>
</dbReference>
<accession>A0AAU2ADH7</accession>
<dbReference type="AlphaFoldDB" id="A0AAU2ADH7"/>
<protein>
    <submittedName>
        <fullName evidence="4">AAA family ATPase</fullName>
    </submittedName>
</protein>
<dbReference type="PANTHER" id="PTHR16305">
    <property type="entry name" value="TESTICULAR SOLUBLE ADENYLYL CYCLASE"/>
    <property type="match status" value="1"/>
</dbReference>
<dbReference type="PANTHER" id="PTHR16305:SF35">
    <property type="entry name" value="TRANSCRIPTIONAL ACTIVATOR DOMAIN"/>
    <property type="match status" value="1"/>
</dbReference>
<name>A0AAU2ADH7_9ACTN</name>
<dbReference type="Pfam" id="PF13191">
    <property type="entry name" value="AAA_16"/>
    <property type="match status" value="1"/>
</dbReference>
<dbReference type="InterPro" id="IPR000792">
    <property type="entry name" value="Tscrpt_reg_LuxR_C"/>
</dbReference>
<dbReference type="SUPFAM" id="SSF48452">
    <property type="entry name" value="TPR-like"/>
    <property type="match status" value="2"/>
</dbReference>
<sequence>MPRQTPESLFMGRAEELGKLGNRLDAAAGGEPQVVLVDGPAGIGKTSLARRFLSGAAADCRVVKAGGDELETELAYGLVAQLVPQLPAAAEALREPALGTPHSPAAQDPIAVGALLLDALGQLQGRAPVVLLIDDVHWADTPSLHALTFVLRRLRKDRVLALLVTRDVNDPRLPQGLHRILHDEATLQLTLEGLGLSDIVALHAALGSSALSRRAVARLREHTHGNPLHTRALLQQFPADVLDGNAVLPAPRRYERLVTAQLARCSPPTRDLVEAASVLGMSSPLHQAAEVGAVPDSLGALAEAMRHELLEEDPAGAMLRVAFPHPLLRAAVYRGLDPAERSRLHQLAAARSDDRYAALQHRVHAAVAPDGGLAGELVRLAARQAETGAWAAAAAASTTAARLSTQVGLRERCLIQAVEYRLLAGDVSQAAELEPTIHAMPPDAEQQYVLGHLALTTGRLDEARRRLAACWESGDATTEAETLRKAAEQMAWLCLIQGDAPSIVGWARRGLGLPPAKRSSFLRDSLAIGLAISGDYDEGMRSLDRLPLSGPRTTPEQLDGLLARGMLQLWNGQLGEARRDLEDTFSSHRRGGLPYAALVALGFLTDAEYRAGLWDEAVAHGTQAVSLAEDTDQISILAVVHACTAFPLAGRGDFEAAEAHARTAIRHAQVLGDVNDAAFAATALALVHSGRGDDERAVAELRPFLSPDIVHRSGLDEVGIVAWRPVLAESLTRLGRTDEALDVLVPYETRAAERHRWLEQASAARCRGLLEEAYGDQEAADRAFRAGLRHCARGEQGERGERGEQCWEEALLHFSYGTFLRRVGRRRKAVAELQGAHRTFLRLRAAPYLERCARELAGCGRPTARPGARHAGLTAQELTVARLAMRGLSNRGIAQELVLSVKTIEYHLANAYAKLGITSRTGLFGKLGDET</sequence>
<feature type="domain" description="HTH luxR-type" evidence="3">
    <location>
        <begin position="866"/>
        <end position="931"/>
    </location>
</feature>
<evidence type="ECO:0000313" key="4">
    <source>
        <dbReference type="EMBL" id="WTT21462.1"/>
    </source>
</evidence>
<dbReference type="InterPro" id="IPR011990">
    <property type="entry name" value="TPR-like_helical_dom_sf"/>
</dbReference>
<dbReference type="Gene3D" id="1.10.10.10">
    <property type="entry name" value="Winged helix-like DNA-binding domain superfamily/Winged helix DNA-binding domain"/>
    <property type="match status" value="1"/>
</dbReference>
<dbReference type="Gene3D" id="3.40.50.300">
    <property type="entry name" value="P-loop containing nucleotide triphosphate hydrolases"/>
    <property type="match status" value="1"/>
</dbReference>
<dbReference type="EMBL" id="CP108222">
    <property type="protein sequence ID" value="WTT21462.1"/>
    <property type="molecule type" value="Genomic_DNA"/>
</dbReference>
<dbReference type="PROSITE" id="PS50043">
    <property type="entry name" value="HTH_LUXR_2"/>
    <property type="match status" value="1"/>
</dbReference>
<dbReference type="GO" id="GO:0005524">
    <property type="term" value="F:ATP binding"/>
    <property type="evidence" value="ECO:0007669"/>
    <property type="project" value="UniProtKB-KW"/>
</dbReference>
<dbReference type="SMART" id="SM00421">
    <property type="entry name" value="HTH_LUXR"/>
    <property type="match status" value="1"/>
</dbReference>
<dbReference type="GO" id="GO:0004016">
    <property type="term" value="F:adenylate cyclase activity"/>
    <property type="evidence" value="ECO:0007669"/>
    <property type="project" value="TreeGrafter"/>
</dbReference>
<reference evidence="4" key="1">
    <citation type="submission" date="2022-10" db="EMBL/GenBank/DDBJ databases">
        <title>The complete genomes of actinobacterial strains from the NBC collection.</title>
        <authorList>
            <person name="Joergensen T.S."/>
            <person name="Alvarez Arevalo M."/>
            <person name="Sterndorff E.B."/>
            <person name="Faurdal D."/>
            <person name="Vuksanovic O."/>
            <person name="Mourched A.-S."/>
            <person name="Charusanti P."/>
            <person name="Shaw S."/>
            <person name="Blin K."/>
            <person name="Weber T."/>
        </authorList>
    </citation>
    <scope>NUCLEOTIDE SEQUENCE</scope>
    <source>
        <strain evidence="4">NBC_00093</strain>
    </source>
</reference>
<proteinExistence type="predicted"/>
<keyword evidence="2" id="KW-0067">ATP-binding</keyword>
<dbReference type="Pfam" id="PF00196">
    <property type="entry name" value="GerE"/>
    <property type="match status" value="1"/>
</dbReference>
<dbReference type="PRINTS" id="PR00038">
    <property type="entry name" value="HTHLUXR"/>
</dbReference>
<evidence type="ECO:0000259" key="3">
    <source>
        <dbReference type="PROSITE" id="PS50043"/>
    </source>
</evidence>
<keyword evidence="1" id="KW-0547">Nucleotide-binding</keyword>